<evidence type="ECO:0000313" key="2">
    <source>
        <dbReference type="EMBL" id="RKS95934.1"/>
    </source>
</evidence>
<keyword evidence="1" id="KW-1133">Transmembrane helix</keyword>
<sequence>MYKRNILASEKQQVTYLIKAVAFFWLITKIWSYKTWITDRMYPVIPPLEFLQYIPGFLHEFLFGFSLLALLMVLFLKTSRWLLISLFLSELVSCSLDTVRWQPWEYMYMCILLVTIINFHKPKSIVLLMHMFLVSVYLFSGLHKLNRSFLSLAWMNMILIDFLGLSMDIILKYKLFFVGLIIPIVELFLAILLLLSKSKKKISYLLIITHLVILIVIGPFGLQHNSVVWFWNLTMIFILLIIYAKPIEPVTKNFCALNFYWLILWFVLPILSFFGSWYQYFSFNLYSGKGDQMYICFSEKEEELKPYFEPETNIVCKGGKCINLQNWALSEIKSVPLPENEIYTKIAAYMKQKYAHTKLKIILYNPQTQKRVGL</sequence>
<evidence type="ECO:0000313" key="3">
    <source>
        <dbReference type="Proteomes" id="UP000272428"/>
    </source>
</evidence>
<gene>
    <name evidence="2" type="ORF">BCF58_3421</name>
</gene>
<keyword evidence="1" id="KW-0472">Membrane</keyword>
<reference evidence="2 3" key="1">
    <citation type="submission" date="2018-10" db="EMBL/GenBank/DDBJ databases">
        <title>Genomic Encyclopedia of Archaeal and Bacterial Type Strains, Phase II (KMG-II): from individual species to whole genera.</title>
        <authorList>
            <person name="Goeker M."/>
        </authorList>
    </citation>
    <scope>NUCLEOTIDE SEQUENCE [LARGE SCALE GENOMIC DNA]</scope>
    <source>
        <strain evidence="2 3">DSM 14219</strain>
    </source>
</reference>
<evidence type="ECO:0000256" key="1">
    <source>
        <dbReference type="SAM" id="Phobius"/>
    </source>
</evidence>
<keyword evidence="3" id="KW-1185">Reference proteome</keyword>
<feature type="transmembrane region" description="Helical" evidence="1">
    <location>
        <begin position="16"/>
        <end position="33"/>
    </location>
</feature>
<protein>
    <submittedName>
        <fullName evidence="2">Uncharacterized protein</fullName>
    </submittedName>
</protein>
<dbReference type="EMBL" id="RBXB01000004">
    <property type="protein sequence ID" value="RKS95934.1"/>
    <property type="molecule type" value="Genomic_DNA"/>
</dbReference>
<feature type="transmembrane region" description="Helical" evidence="1">
    <location>
        <begin position="202"/>
        <end position="222"/>
    </location>
</feature>
<feature type="transmembrane region" description="Helical" evidence="1">
    <location>
        <begin position="149"/>
        <end position="170"/>
    </location>
</feature>
<organism evidence="2 3">
    <name type="scientific">Chryseobacterium defluvii</name>
    <dbReference type="NCBI Taxonomy" id="160396"/>
    <lineage>
        <taxon>Bacteria</taxon>
        <taxon>Pseudomonadati</taxon>
        <taxon>Bacteroidota</taxon>
        <taxon>Flavobacteriia</taxon>
        <taxon>Flavobacteriales</taxon>
        <taxon>Weeksellaceae</taxon>
        <taxon>Chryseobacterium group</taxon>
        <taxon>Chryseobacterium</taxon>
    </lineage>
</organism>
<feature type="transmembrane region" description="Helical" evidence="1">
    <location>
        <begin position="259"/>
        <end position="278"/>
    </location>
</feature>
<proteinExistence type="predicted"/>
<keyword evidence="1" id="KW-0812">Transmembrane</keyword>
<comment type="caution">
    <text evidence="2">The sequence shown here is derived from an EMBL/GenBank/DDBJ whole genome shotgun (WGS) entry which is preliminary data.</text>
</comment>
<feature type="transmembrane region" description="Helical" evidence="1">
    <location>
        <begin position="125"/>
        <end position="142"/>
    </location>
</feature>
<feature type="transmembrane region" description="Helical" evidence="1">
    <location>
        <begin position="228"/>
        <end position="247"/>
    </location>
</feature>
<dbReference type="AlphaFoldDB" id="A0A495S9B6"/>
<feature type="transmembrane region" description="Helical" evidence="1">
    <location>
        <begin position="53"/>
        <end position="76"/>
    </location>
</feature>
<name>A0A495S9B6_9FLAO</name>
<dbReference type="RefSeq" id="WP_121462995.1">
    <property type="nucleotide sequence ID" value="NZ_RBXB01000004.1"/>
</dbReference>
<accession>A0A495S9B6</accession>
<feature type="transmembrane region" description="Helical" evidence="1">
    <location>
        <begin position="176"/>
        <end position="195"/>
    </location>
</feature>
<dbReference type="Proteomes" id="UP000272428">
    <property type="component" value="Unassembled WGS sequence"/>
</dbReference>